<protein>
    <submittedName>
        <fullName evidence="2">Uncharacterized protein</fullName>
    </submittedName>
</protein>
<dbReference type="EMBL" id="MUGW01000002">
    <property type="protein sequence ID" value="OXA96088.1"/>
    <property type="molecule type" value="Genomic_DNA"/>
</dbReference>
<name>A0A226HQA8_9FLAO</name>
<evidence type="ECO:0000313" key="2">
    <source>
        <dbReference type="EMBL" id="OXA96088.1"/>
    </source>
</evidence>
<sequence>MYSILYYVFNFEDKIVVIIINMLVLFLILNNHTENWKNPYLLICTPVYFVLQFISFIIYKKNTEVS</sequence>
<dbReference type="AlphaFoldDB" id="A0A226HQA8"/>
<keyword evidence="1" id="KW-0812">Transmembrane</keyword>
<evidence type="ECO:0000256" key="1">
    <source>
        <dbReference type="SAM" id="Phobius"/>
    </source>
</evidence>
<keyword evidence="3" id="KW-1185">Reference proteome</keyword>
<feature type="transmembrane region" description="Helical" evidence="1">
    <location>
        <begin position="40"/>
        <end position="59"/>
    </location>
</feature>
<dbReference type="Proteomes" id="UP000198345">
    <property type="component" value="Unassembled WGS sequence"/>
</dbReference>
<proteinExistence type="predicted"/>
<feature type="transmembrane region" description="Helical" evidence="1">
    <location>
        <begin position="6"/>
        <end position="28"/>
    </location>
</feature>
<gene>
    <name evidence="2" type="ORF">B0A66_00465</name>
</gene>
<keyword evidence="1" id="KW-1133">Transmembrane helix</keyword>
<reference evidence="2 3" key="1">
    <citation type="submission" date="2016-11" db="EMBL/GenBank/DDBJ databases">
        <title>Whole genomes of Flavobacteriaceae.</title>
        <authorList>
            <person name="Stine C."/>
            <person name="Li C."/>
            <person name="Tadesse D."/>
        </authorList>
    </citation>
    <scope>NUCLEOTIDE SEQUENCE [LARGE SCALE GENOMIC DNA]</scope>
    <source>
        <strain evidence="2 3">DSM 18292</strain>
    </source>
</reference>
<keyword evidence="1" id="KW-0472">Membrane</keyword>
<organism evidence="2 3">
    <name type="scientific">Flavobacterium hercynium</name>
    <dbReference type="NCBI Taxonomy" id="387094"/>
    <lineage>
        <taxon>Bacteria</taxon>
        <taxon>Pseudomonadati</taxon>
        <taxon>Bacteroidota</taxon>
        <taxon>Flavobacteriia</taxon>
        <taxon>Flavobacteriales</taxon>
        <taxon>Flavobacteriaceae</taxon>
        <taxon>Flavobacterium</taxon>
    </lineage>
</organism>
<comment type="caution">
    <text evidence="2">The sequence shown here is derived from an EMBL/GenBank/DDBJ whole genome shotgun (WGS) entry which is preliminary data.</text>
</comment>
<accession>A0A226HQA8</accession>
<evidence type="ECO:0000313" key="3">
    <source>
        <dbReference type="Proteomes" id="UP000198345"/>
    </source>
</evidence>